<name>A0A848HCI8_9BURK</name>
<dbReference type="RefSeq" id="WP_169421400.1">
    <property type="nucleotide sequence ID" value="NZ_JABBFX010000003.1"/>
</dbReference>
<feature type="compositionally biased region" description="Basic and acidic residues" evidence="1">
    <location>
        <begin position="34"/>
        <end position="91"/>
    </location>
</feature>
<proteinExistence type="predicted"/>
<evidence type="ECO:0000256" key="1">
    <source>
        <dbReference type="SAM" id="MobiDB-lite"/>
    </source>
</evidence>
<evidence type="ECO:0000313" key="3">
    <source>
        <dbReference type="Proteomes" id="UP000541185"/>
    </source>
</evidence>
<dbReference type="EMBL" id="JABBFX010000003">
    <property type="protein sequence ID" value="NML47101.1"/>
    <property type="molecule type" value="Genomic_DNA"/>
</dbReference>
<reference evidence="2 3" key="1">
    <citation type="submission" date="2020-04" db="EMBL/GenBank/DDBJ databases">
        <title>Ramlibacter sp. G-1-2-2 isolated from soil.</title>
        <authorList>
            <person name="Dahal R.H."/>
        </authorList>
    </citation>
    <scope>NUCLEOTIDE SEQUENCE [LARGE SCALE GENOMIC DNA]</scope>
    <source>
        <strain evidence="2 3">G-1-2-2</strain>
    </source>
</reference>
<keyword evidence="3" id="KW-1185">Reference proteome</keyword>
<protein>
    <submittedName>
        <fullName evidence="2">Uncharacterized protein</fullName>
    </submittedName>
</protein>
<organism evidence="2 3">
    <name type="scientific">Ramlibacter agri</name>
    <dbReference type="NCBI Taxonomy" id="2728837"/>
    <lineage>
        <taxon>Bacteria</taxon>
        <taxon>Pseudomonadati</taxon>
        <taxon>Pseudomonadota</taxon>
        <taxon>Betaproteobacteria</taxon>
        <taxon>Burkholderiales</taxon>
        <taxon>Comamonadaceae</taxon>
        <taxon>Ramlibacter</taxon>
    </lineage>
</organism>
<comment type="caution">
    <text evidence="2">The sequence shown here is derived from an EMBL/GenBank/DDBJ whole genome shotgun (WGS) entry which is preliminary data.</text>
</comment>
<dbReference type="AlphaFoldDB" id="A0A848HCI8"/>
<evidence type="ECO:0000313" key="2">
    <source>
        <dbReference type="EMBL" id="NML47101.1"/>
    </source>
</evidence>
<accession>A0A848HCI8</accession>
<sequence>MPIRTASLTKRISENGQALHRAMMSRGDGQEPSADEKALAEERQHLKEEREKRKAQALEPKKSAVDKLVRTHHAQAKEKPKATKDAHDAIKKPKARRSRAEKHAEQAAAVEAARNSRKKAPTK</sequence>
<dbReference type="Proteomes" id="UP000541185">
    <property type="component" value="Unassembled WGS sequence"/>
</dbReference>
<feature type="region of interest" description="Disordered" evidence="1">
    <location>
        <begin position="22"/>
        <end position="123"/>
    </location>
</feature>
<gene>
    <name evidence="2" type="ORF">HHL11_25370</name>
</gene>